<evidence type="ECO:0000313" key="2">
    <source>
        <dbReference type="EMBL" id="MEZ8179441.1"/>
    </source>
</evidence>
<dbReference type="Proteomes" id="UP001569200">
    <property type="component" value="Unassembled WGS sequence"/>
</dbReference>
<dbReference type="SUPFAM" id="SSF55486">
    <property type="entry name" value="Metalloproteases ('zincins'), catalytic domain"/>
    <property type="match status" value="1"/>
</dbReference>
<accession>A0ABV4LLW7</accession>
<feature type="chain" id="PRO_5046672178" description="Peptidase metallopeptidase domain-containing protein" evidence="1">
    <location>
        <begin position="22"/>
        <end position="419"/>
    </location>
</feature>
<dbReference type="InterPro" id="IPR024079">
    <property type="entry name" value="MetalloPept_cat_dom_sf"/>
</dbReference>
<organism evidence="2 3">
    <name type="scientific">Vibrio splendidus</name>
    <dbReference type="NCBI Taxonomy" id="29497"/>
    <lineage>
        <taxon>Bacteria</taxon>
        <taxon>Pseudomonadati</taxon>
        <taxon>Pseudomonadota</taxon>
        <taxon>Gammaproteobacteria</taxon>
        <taxon>Vibrionales</taxon>
        <taxon>Vibrionaceae</taxon>
        <taxon>Vibrio</taxon>
    </lineage>
</organism>
<feature type="signal peptide" evidence="1">
    <location>
        <begin position="1"/>
        <end position="21"/>
    </location>
</feature>
<evidence type="ECO:0000256" key="1">
    <source>
        <dbReference type="SAM" id="SignalP"/>
    </source>
</evidence>
<name>A0ABV4LLW7_VIBSP</name>
<comment type="caution">
    <text evidence="2">The sequence shown here is derived from an EMBL/GenBank/DDBJ whole genome shotgun (WGS) entry which is preliminary data.</text>
</comment>
<evidence type="ECO:0000313" key="3">
    <source>
        <dbReference type="Proteomes" id="UP001569200"/>
    </source>
</evidence>
<sequence length="419" mass="46470">MKKTILFITVISASIPSYASAQVTPSMYTYLVNASKSANNPNGNNHININVFDGYGDNYGDAPKVTAKMQGDNNFEIEIQNIFHGVGLFKNSVDSYGQGTVNITPDDYSDFFYHQYTPELKLYTRAFVAGTAKLENKNPDDFIKCQLEGIYDGQTKLSANDFSISDDKVLTSRFTCPYSHKTNNVAYDLEWGYGGNIFTPNPDRAHQLDKGYRLIFLESQNVMSYHNLPLRTIKPVVYIKSPLSELNARFFTQSMGPNAHFTYFVSPDINNSVPVMPERTTVINSIKAVSDSLQALGYDSTAVEVNNINDANLVIQKKAIARGWANSLWDTSLNKHVINISSTYNSGLFQGQTNKIIAHEVGHAIGLSHQKDELSGVMVLNRAYLPDAAKLAPKESHTGSYTNNIFSYADAQALQALTE</sequence>
<evidence type="ECO:0008006" key="4">
    <source>
        <dbReference type="Google" id="ProtNLM"/>
    </source>
</evidence>
<proteinExistence type="predicted"/>
<keyword evidence="1" id="KW-0732">Signal</keyword>
<dbReference type="Gene3D" id="3.40.390.10">
    <property type="entry name" value="Collagenase (Catalytic Domain)"/>
    <property type="match status" value="1"/>
</dbReference>
<keyword evidence="3" id="KW-1185">Reference proteome</keyword>
<reference evidence="2 3" key="1">
    <citation type="submission" date="2024-06" db="EMBL/GenBank/DDBJ databases">
        <authorList>
            <person name="Steensen K."/>
            <person name="Seneca J."/>
            <person name="Bartlau N."/>
            <person name="Yu A.X."/>
            <person name="Polz M.F."/>
        </authorList>
    </citation>
    <scope>NUCLEOTIDE SEQUENCE [LARGE SCALE GENOMIC DNA]</scope>
    <source>
        <strain evidence="2 3">1F145</strain>
    </source>
</reference>
<dbReference type="EMBL" id="JBGOOW010000001">
    <property type="protein sequence ID" value="MEZ8179441.1"/>
    <property type="molecule type" value="Genomic_DNA"/>
</dbReference>
<protein>
    <recommendedName>
        <fullName evidence="4">Peptidase metallopeptidase domain-containing protein</fullName>
    </recommendedName>
</protein>
<dbReference type="RefSeq" id="WP_102487548.1">
    <property type="nucleotide sequence ID" value="NZ_CAWNUM010000007.1"/>
</dbReference>
<gene>
    <name evidence="2" type="ORF">ACED33_02000</name>
</gene>